<dbReference type="OrthoDB" id="341898at2759"/>
<protein>
    <recommendedName>
        <fullName evidence="4">rRNA-processing protein FYV7</fullName>
    </recommendedName>
</protein>
<proteinExistence type="predicted"/>
<comment type="caution">
    <text evidence="2">The sequence shown here is derived from an EMBL/GenBank/DDBJ whole genome shotgun (WGS) entry which is preliminary data.</text>
</comment>
<gene>
    <name evidence="2" type="ORF">Hypma_008717</name>
</gene>
<dbReference type="Proteomes" id="UP000076154">
    <property type="component" value="Unassembled WGS sequence"/>
</dbReference>
<accession>A0A369JXX2</accession>
<sequence length="209" mass="23360">MTEGTLKRKKPPTFQHLPLQRAKKLKQTWVENAKIKSKWKAQKRKEGLLPPPAPVQNDEEESEGESSDAEQSDEASKSDAEEITKQESELEEKPAPKKSMLHPSRAHIHPELAEKKPHIRRRPDEKAQPTPENPPSLRDLTREAYGRSSLHTFKVGRGRGTGARGGARGRGRGRGRGDGRGPAGETGRGQPNMKLRMTAMLEKIKQDYA</sequence>
<dbReference type="EMBL" id="LUEZ02000045">
    <property type="protein sequence ID" value="RDB24264.1"/>
    <property type="molecule type" value="Genomic_DNA"/>
</dbReference>
<evidence type="ECO:0000313" key="3">
    <source>
        <dbReference type="Proteomes" id="UP000076154"/>
    </source>
</evidence>
<dbReference type="InParanoid" id="A0A369JXX2"/>
<feature type="compositionally biased region" description="Basic and acidic residues" evidence="1">
    <location>
        <begin position="74"/>
        <end position="95"/>
    </location>
</feature>
<evidence type="ECO:0000256" key="1">
    <source>
        <dbReference type="SAM" id="MobiDB-lite"/>
    </source>
</evidence>
<feature type="compositionally biased region" description="Basic and acidic residues" evidence="1">
    <location>
        <begin position="108"/>
        <end position="127"/>
    </location>
</feature>
<dbReference type="AlphaFoldDB" id="A0A369JXX2"/>
<feature type="compositionally biased region" description="Acidic residues" evidence="1">
    <location>
        <begin position="57"/>
        <end position="73"/>
    </location>
</feature>
<name>A0A369JXX2_HYPMA</name>
<feature type="region of interest" description="Disordered" evidence="1">
    <location>
        <begin position="1"/>
        <end position="192"/>
    </location>
</feature>
<evidence type="ECO:0008006" key="4">
    <source>
        <dbReference type="Google" id="ProtNLM"/>
    </source>
</evidence>
<evidence type="ECO:0000313" key="2">
    <source>
        <dbReference type="EMBL" id="RDB24264.1"/>
    </source>
</evidence>
<organism evidence="2 3">
    <name type="scientific">Hypsizygus marmoreus</name>
    <name type="common">White beech mushroom</name>
    <name type="synonym">Agaricus marmoreus</name>
    <dbReference type="NCBI Taxonomy" id="39966"/>
    <lineage>
        <taxon>Eukaryota</taxon>
        <taxon>Fungi</taxon>
        <taxon>Dikarya</taxon>
        <taxon>Basidiomycota</taxon>
        <taxon>Agaricomycotina</taxon>
        <taxon>Agaricomycetes</taxon>
        <taxon>Agaricomycetidae</taxon>
        <taxon>Agaricales</taxon>
        <taxon>Tricholomatineae</taxon>
        <taxon>Lyophyllaceae</taxon>
        <taxon>Hypsizygus</taxon>
    </lineage>
</organism>
<reference evidence="2" key="1">
    <citation type="submission" date="2018-04" db="EMBL/GenBank/DDBJ databases">
        <title>Whole genome sequencing of Hypsizygus marmoreus.</title>
        <authorList>
            <person name="Choi I.-G."/>
            <person name="Min B."/>
            <person name="Kim J.-G."/>
            <person name="Kim S."/>
            <person name="Oh Y.-L."/>
            <person name="Kong W.-S."/>
            <person name="Park H."/>
            <person name="Jeong J."/>
            <person name="Song E.-S."/>
        </authorList>
    </citation>
    <scope>NUCLEOTIDE SEQUENCE [LARGE SCALE GENOMIC DNA]</scope>
    <source>
        <strain evidence="2">51987-8</strain>
    </source>
</reference>
<keyword evidence="3" id="KW-1185">Reference proteome</keyword>